<dbReference type="Proteomes" id="UP000245444">
    <property type="component" value="Chromosome"/>
</dbReference>
<feature type="signal peptide" evidence="1">
    <location>
        <begin position="1"/>
        <end position="20"/>
    </location>
</feature>
<dbReference type="CDD" id="cd02233">
    <property type="entry name" value="cupin_HNL-like"/>
    <property type="match status" value="1"/>
</dbReference>
<dbReference type="InterPro" id="IPR013096">
    <property type="entry name" value="Cupin_2"/>
</dbReference>
<keyword evidence="1" id="KW-0732">Signal</keyword>
<evidence type="ECO:0000259" key="2">
    <source>
        <dbReference type="SMART" id="SM00835"/>
    </source>
</evidence>
<reference evidence="3 4" key="1">
    <citation type="submission" date="2018-05" db="EMBL/GenBank/DDBJ databases">
        <title>Complete Genome Sequence of Methylobacterium sp. 17Sr1-28.</title>
        <authorList>
            <person name="Srinivasan S."/>
        </authorList>
    </citation>
    <scope>NUCLEOTIDE SEQUENCE [LARGE SCALE GENOMIC DNA]</scope>
    <source>
        <strain evidence="3 4">17Sr1-28</strain>
    </source>
</reference>
<dbReference type="AlphaFoldDB" id="A0A2U8WH65"/>
<dbReference type="InterPro" id="IPR011051">
    <property type="entry name" value="RmlC_Cupin_sf"/>
</dbReference>
<dbReference type="PANTHER" id="PTHR33570">
    <property type="entry name" value="4-CARBOXYMUCONOLACTONE DECARBOXYLASE FAMILY PROTEIN"/>
    <property type="match status" value="1"/>
</dbReference>
<dbReference type="EMBL" id="CP029553">
    <property type="protein sequence ID" value="AWN45399.1"/>
    <property type="molecule type" value="Genomic_DNA"/>
</dbReference>
<dbReference type="OrthoDB" id="9802489at2"/>
<sequence length="393" mass="41648">MIRACATLVALGLLAGPASGEAMRVFPAGSRPTVAGPEATFTGTVRVDPQFASPDSRLSAGHVTFAPGARSAWHTHPAGQVLIVTSGTGWVQEWNGRKREIKPGDVVWTPPGVKHWHGATATTAMSHLAVQESVEGRNVAWMEKVDDAHYAAPVAPAEVAAPSTQAVAPALARYTEGTLLGEVWTRPGLSPRDRSLVTLAALIARGQTVELPFHVGRALDNGVTPGEIAETVTHLAFYAGWGSADAALPALRAAFAQRGIGADRLPEAVPAQPLPLDQAAESRRAARVEAEFGTVSPNLVKDTTEILFRDLWLRPGLAPRDRSLVTVSALVANSQVAQMPYHLDRAMDAGLTKEQAGEVIAHLAYYAGWPSAFSALPVARSVFEARNSEERAK</sequence>
<dbReference type="SMART" id="SM00835">
    <property type="entry name" value="Cupin_1"/>
    <property type="match status" value="1"/>
</dbReference>
<dbReference type="InterPro" id="IPR003779">
    <property type="entry name" value="CMD-like"/>
</dbReference>
<feature type="domain" description="Cupin type-1" evidence="2">
    <location>
        <begin position="26"/>
        <end position="158"/>
    </location>
</feature>
<evidence type="ECO:0000313" key="4">
    <source>
        <dbReference type="Proteomes" id="UP000245444"/>
    </source>
</evidence>
<dbReference type="SUPFAM" id="SSF69118">
    <property type="entry name" value="AhpD-like"/>
    <property type="match status" value="1"/>
</dbReference>
<organism evidence="3 4">
    <name type="scientific">Methylobacterium terrae</name>
    <dbReference type="NCBI Taxonomy" id="2202827"/>
    <lineage>
        <taxon>Bacteria</taxon>
        <taxon>Pseudomonadati</taxon>
        <taxon>Pseudomonadota</taxon>
        <taxon>Alphaproteobacteria</taxon>
        <taxon>Hyphomicrobiales</taxon>
        <taxon>Methylobacteriaceae</taxon>
        <taxon>Methylobacterium</taxon>
    </lineage>
</organism>
<dbReference type="InterPro" id="IPR052512">
    <property type="entry name" value="4CMD/NDH-1_regulator"/>
</dbReference>
<dbReference type="InterPro" id="IPR029032">
    <property type="entry name" value="AhpD-like"/>
</dbReference>
<dbReference type="InterPro" id="IPR047263">
    <property type="entry name" value="HNL-like_cupin"/>
</dbReference>
<dbReference type="Gene3D" id="1.20.1290.10">
    <property type="entry name" value="AhpD-like"/>
    <property type="match status" value="2"/>
</dbReference>
<proteinExistence type="predicted"/>
<gene>
    <name evidence="3" type="ORF">DK419_02925</name>
</gene>
<dbReference type="SUPFAM" id="SSF51182">
    <property type="entry name" value="RmlC-like cupins"/>
    <property type="match status" value="1"/>
</dbReference>
<dbReference type="PANTHER" id="PTHR33570:SF9">
    <property type="entry name" value="BLL4600 PROTEIN"/>
    <property type="match status" value="1"/>
</dbReference>
<dbReference type="Gene3D" id="2.60.120.10">
    <property type="entry name" value="Jelly Rolls"/>
    <property type="match status" value="1"/>
</dbReference>
<evidence type="ECO:0000313" key="3">
    <source>
        <dbReference type="EMBL" id="AWN45399.1"/>
    </source>
</evidence>
<dbReference type="Pfam" id="PF07883">
    <property type="entry name" value="Cupin_2"/>
    <property type="match status" value="1"/>
</dbReference>
<dbReference type="Pfam" id="PF02627">
    <property type="entry name" value="CMD"/>
    <property type="match status" value="2"/>
</dbReference>
<dbReference type="GO" id="GO:0051920">
    <property type="term" value="F:peroxiredoxin activity"/>
    <property type="evidence" value="ECO:0007669"/>
    <property type="project" value="InterPro"/>
</dbReference>
<keyword evidence="4" id="KW-1185">Reference proteome</keyword>
<feature type="chain" id="PRO_5015911476" description="Cupin type-1 domain-containing protein" evidence="1">
    <location>
        <begin position="21"/>
        <end position="393"/>
    </location>
</feature>
<protein>
    <recommendedName>
        <fullName evidence="2">Cupin type-1 domain-containing protein</fullName>
    </recommendedName>
</protein>
<dbReference type="InterPro" id="IPR006045">
    <property type="entry name" value="Cupin_1"/>
</dbReference>
<evidence type="ECO:0000256" key="1">
    <source>
        <dbReference type="SAM" id="SignalP"/>
    </source>
</evidence>
<accession>A0A2U8WH65</accession>
<name>A0A2U8WH65_9HYPH</name>
<dbReference type="KEGG" id="mtea:DK419_02925"/>
<dbReference type="InterPro" id="IPR014710">
    <property type="entry name" value="RmlC-like_jellyroll"/>
</dbReference>